<protein>
    <submittedName>
        <fullName evidence="1">Uncharacterized protein</fullName>
    </submittedName>
</protein>
<name>A0AAV1ANP3_VICFA</name>
<dbReference type="Proteomes" id="UP001157006">
    <property type="component" value="Chromosome 4"/>
</dbReference>
<evidence type="ECO:0000313" key="1">
    <source>
        <dbReference type="EMBL" id="CAI8610680.1"/>
    </source>
</evidence>
<evidence type="ECO:0000313" key="2">
    <source>
        <dbReference type="Proteomes" id="UP001157006"/>
    </source>
</evidence>
<sequence length="133" mass="14977">MIPRVYRWKGRRPSKLDPGRVFVPAQWFTFVAVDLLRTASSFSLTTVPQASFSSPSLPIDSVSTFSSFRFRVNQTQRFISSSIIVSVPHPHLLPNELQPRMTGVAADPQRLSLDRLNSVFASLTYRARFGAHV</sequence>
<dbReference type="AlphaFoldDB" id="A0AAV1ANP3"/>
<proteinExistence type="predicted"/>
<reference evidence="1 2" key="1">
    <citation type="submission" date="2023-01" db="EMBL/GenBank/DDBJ databases">
        <authorList>
            <person name="Kreplak J."/>
        </authorList>
    </citation>
    <scope>NUCLEOTIDE SEQUENCE [LARGE SCALE GENOMIC DNA]</scope>
</reference>
<keyword evidence="2" id="KW-1185">Reference proteome</keyword>
<gene>
    <name evidence="1" type="ORF">VFH_IV194000</name>
</gene>
<dbReference type="EMBL" id="OX451739">
    <property type="protein sequence ID" value="CAI8610680.1"/>
    <property type="molecule type" value="Genomic_DNA"/>
</dbReference>
<organism evidence="1 2">
    <name type="scientific">Vicia faba</name>
    <name type="common">Broad bean</name>
    <name type="synonym">Faba vulgaris</name>
    <dbReference type="NCBI Taxonomy" id="3906"/>
    <lineage>
        <taxon>Eukaryota</taxon>
        <taxon>Viridiplantae</taxon>
        <taxon>Streptophyta</taxon>
        <taxon>Embryophyta</taxon>
        <taxon>Tracheophyta</taxon>
        <taxon>Spermatophyta</taxon>
        <taxon>Magnoliopsida</taxon>
        <taxon>eudicotyledons</taxon>
        <taxon>Gunneridae</taxon>
        <taxon>Pentapetalae</taxon>
        <taxon>rosids</taxon>
        <taxon>fabids</taxon>
        <taxon>Fabales</taxon>
        <taxon>Fabaceae</taxon>
        <taxon>Papilionoideae</taxon>
        <taxon>50 kb inversion clade</taxon>
        <taxon>NPAAA clade</taxon>
        <taxon>Hologalegina</taxon>
        <taxon>IRL clade</taxon>
        <taxon>Fabeae</taxon>
        <taxon>Vicia</taxon>
    </lineage>
</organism>
<accession>A0AAV1ANP3</accession>